<dbReference type="Gene3D" id="1.10.10.10">
    <property type="entry name" value="Winged helix-like DNA-binding domain superfamily/Winged helix DNA-binding domain"/>
    <property type="match status" value="1"/>
</dbReference>
<dbReference type="InterPro" id="IPR000847">
    <property type="entry name" value="LysR_HTH_N"/>
</dbReference>
<keyword evidence="7" id="KW-1185">Reference proteome</keyword>
<dbReference type="InterPro" id="IPR036390">
    <property type="entry name" value="WH_DNA-bd_sf"/>
</dbReference>
<dbReference type="GO" id="GO:0003700">
    <property type="term" value="F:DNA-binding transcription factor activity"/>
    <property type="evidence" value="ECO:0007669"/>
    <property type="project" value="InterPro"/>
</dbReference>
<dbReference type="SUPFAM" id="SSF46785">
    <property type="entry name" value="Winged helix' DNA-binding domain"/>
    <property type="match status" value="1"/>
</dbReference>
<dbReference type="RefSeq" id="WP_182110053.1">
    <property type="nucleotide sequence ID" value="NZ_JACFYF010000013.1"/>
</dbReference>
<dbReference type="EMBL" id="JACFYF010000013">
    <property type="protein sequence ID" value="MBA5763994.1"/>
    <property type="molecule type" value="Genomic_DNA"/>
</dbReference>
<evidence type="ECO:0000313" key="7">
    <source>
        <dbReference type="Proteomes" id="UP000571701"/>
    </source>
</evidence>
<accession>A0A7W2FTI0</accession>
<dbReference type="PANTHER" id="PTHR30126">
    <property type="entry name" value="HTH-TYPE TRANSCRIPTIONAL REGULATOR"/>
    <property type="match status" value="1"/>
</dbReference>
<dbReference type="PANTHER" id="PTHR30126:SF91">
    <property type="entry name" value="LYSR FAMILY TRANSCRIPTIONAL REGULATOR"/>
    <property type="match status" value="1"/>
</dbReference>
<dbReference type="InterPro" id="IPR036388">
    <property type="entry name" value="WH-like_DNA-bd_sf"/>
</dbReference>
<protein>
    <submittedName>
        <fullName evidence="6">LysR family transcriptional regulator</fullName>
    </submittedName>
</protein>
<dbReference type="Gene3D" id="3.40.190.290">
    <property type="match status" value="1"/>
</dbReference>
<dbReference type="AlphaFoldDB" id="A0A7W2FTI0"/>
<name>A0A7W2FTI0_9VIBR</name>
<evidence type="ECO:0000256" key="1">
    <source>
        <dbReference type="ARBA" id="ARBA00009437"/>
    </source>
</evidence>
<keyword evidence="2" id="KW-0805">Transcription regulation</keyword>
<keyword evidence="3" id="KW-0238">DNA-binding</keyword>
<dbReference type="GO" id="GO:0000976">
    <property type="term" value="F:transcription cis-regulatory region binding"/>
    <property type="evidence" value="ECO:0007669"/>
    <property type="project" value="TreeGrafter"/>
</dbReference>
<organism evidence="6 7">
    <name type="scientific">Vibrio marinisediminis</name>
    <dbReference type="NCBI Taxonomy" id="2758441"/>
    <lineage>
        <taxon>Bacteria</taxon>
        <taxon>Pseudomonadati</taxon>
        <taxon>Pseudomonadota</taxon>
        <taxon>Gammaproteobacteria</taxon>
        <taxon>Vibrionales</taxon>
        <taxon>Vibrionaceae</taxon>
        <taxon>Vibrio</taxon>
    </lineage>
</organism>
<comment type="similarity">
    <text evidence="1">Belongs to the LysR transcriptional regulatory family.</text>
</comment>
<feature type="domain" description="HTH lysR-type" evidence="5">
    <location>
        <begin position="1"/>
        <end position="59"/>
    </location>
</feature>
<sequence>MHTIEQLNAFVAVYELGSYSAAAKHLGKSRTTVREHVMTYEDTLGYPLFTIDGRKAVPSDKAEQLYFHAKVVEKQNRELCCYSQALYEFEIHTINIVHDVIVPLGLMVKVEQRIRQHYPMLSVNWLHRTRQEALDMLQQGSADLVLMPNRDMLFPEVDVTWVNLGPLHLKCYVGKDSPLIKQSRVSMANLQNETQYITENFLVMDVGYARVSPKMQVVSNNDLLCELIKYHGWAAMPEEYMRDYLKSGELFEVKLKELSDSKSIELNLYFTIGKDNQKVFADTIRWITELSHSALR</sequence>
<evidence type="ECO:0000259" key="5">
    <source>
        <dbReference type="PROSITE" id="PS50931"/>
    </source>
</evidence>
<evidence type="ECO:0000256" key="4">
    <source>
        <dbReference type="ARBA" id="ARBA00023163"/>
    </source>
</evidence>
<dbReference type="CDD" id="cd05466">
    <property type="entry name" value="PBP2_LTTR_substrate"/>
    <property type="match status" value="1"/>
</dbReference>
<evidence type="ECO:0000256" key="3">
    <source>
        <dbReference type="ARBA" id="ARBA00023125"/>
    </source>
</evidence>
<dbReference type="InterPro" id="IPR005119">
    <property type="entry name" value="LysR_subst-bd"/>
</dbReference>
<dbReference type="Proteomes" id="UP000571701">
    <property type="component" value="Unassembled WGS sequence"/>
</dbReference>
<proteinExistence type="inferred from homology"/>
<dbReference type="Pfam" id="PF03466">
    <property type="entry name" value="LysR_substrate"/>
    <property type="match status" value="1"/>
</dbReference>
<evidence type="ECO:0000313" key="6">
    <source>
        <dbReference type="EMBL" id="MBA5763994.1"/>
    </source>
</evidence>
<comment type="caution">
    <text evidence="6">The sequence shown here is derived from an EMBL/GenBank/DDBJ whole genome shotgun (WGS) entry which is preliminary data.</text>
</comment>
<dbReference type="PROSITE" id="PS50931">
    <property type="entry name" value="HTH_LYSR"/>
    <property type="match status" value="1"/>
</dbReference>
<keyword evidence="4" id="KW-0804">Transcription</keyword>
<dbReference type="Pfam" id="PF00126">
    <property type="entry name" value="HTH_1"/>
    <property type="match status" value="1"/>
</dbReference>
<dbReference type="SUPFAM" id="SSF53850">
    <property type="entry name" value="Periplasmic binding protein-like II"/>
    <property type="match status" value="1"/>
</dbReference>
<evidence type="ECO:0000256" key="2">
    <source>
        <dbReference type="ARBA" id="ARBA00023015"/>
    </source>
</evidence>
<gene>
    <name evidence="6" type="ORF">H2O73_16640</name>
</gene>
<reference evidence="6 7" key="1">
    <citation type="submission" date="2020-07" db="EMBL/GenBank/DDBJ databases">
        <title>Vibrio marinisediminis sp. nov., isolated from marine sediment.</title>
        <authorList>
            <person name="Ji X."/>
        </authorList>
    </citation>
    <scope>NUCLEOTIDE SEQUENCE [LARGE SCALE GENOMIC DNA]</scope>
    <source>
        <strain evidence="6 7">404</strain>
    </source>
</reference>